<comment type="caution">
    <text evidence="2">The sequence shown here is derived from an EMBL/GenBank/DDBJ whole genome shotgun (WGS) entry which is preliminary data.</text>
</comment>
<dbReference type="Pfam" id="PF06972">
    <property type="entry name" value="GIP1_N"/>
    <property type="match status" value="1"/>
</dbReference>
<accession>A0A6D2K048</accession>
<dbReference type="AlphaFoldDB" id="A0A6D2K048"/>
<reference evidence="2" key="1">
    <citation type="submission" date="2020-01" db="EMBL/GenBank/DDBJ databases">
        <authorList>
            <person name="Mishra B."/>
        </authorList>
    </citation>
    <scope>NUCLEOTIDE SEQUENCE [LARGE SCALE GENOMIC DNA]</scope>
</reference>
<keyword evidence="3" id="KW-1185">Reference proteome</keyword>
<dbReference type="PANTHER" id="PTHR46445">
    <property type="entry name" value="RNA POLYMERASE II DEGRADATION FACTOR-LIKE PROTEIN (DUF1296)"/>
    <property type="match status" value="1"/>
</dbReference>
<dbReference type="SUPFAM" id="SSF46934">
    <property type="entry name" value="UBA-like"/>
    <property type="match status" value="1"/>
</dbReference>
<protein>
    <recommendedName>
        <fullName evidence="1">GBF-interacting protein 1 N-terminal domain-containing protein</fullName>
    </recommendedName>
</protein>
<name>A0A6D2K048_9BRAS</name>
<dbReference type="InterPro" id="IPR009060">
    <property type="entry name" value="UBA-like_sf"/>
</dbReference>
<organism evidence="2 3">
    <name type="scientific">Microthlaspi erraticum</name>
    <dbReference type="NCBI Taxonomy" id="1685480"/>
    <lineage>
        <taxon>Eukaryota</taxon>
        <taxon>Viridiplantae</taxon>
        <taxon>Streptophyta</taxon>
        <taxon>Embryophyta</taxon>
        <taxon>Tracheophyta</taxon>
        <taxon>Spermatophyta</taxon>
        <taxon>Magnoliopsida</taxon>
        <taxon>eudicotyledons</taxon>
        <taxon>Gunneridae</taxon>
        <taxon>Pentapetalae</taxon>
        <taxon>rosids</taxon>
        <taxon>malvids</taxon>
        <taxon>Brassicales</taxon>
        <taxon>Brassicaceae</taxon>
        <taxon>Coluteocarpeae</taxon>
        <taxon>Microthlaspi</taxon>
    </lineage>
</organism>
<proteinExistence type="predicted"/>
<evidence type="ECO:0000313" key="3">
    <source>
        <dbReference type="Proteomes" id="UP000467841"/>
    </source>
</evidence>
<evidence type="ECO:0000259" key="1">
    <source>
        <dbReference type="Pfam" id="PF06972"/>
    </source>
</evidence>
<dbReference type="InterPro" id="IPR009719">
    <property type="entry name" value="GIP1_N"/>
</dbReference>
<dbReference type="EMBL" id="CACVBM020001274">
    <property type="protein sequence ID" value="CAA7042769.1"/>
    <property type="molecule type" value="Genomic_DNA"/>
</dbReference>
<feature type="domain" description="GBF-interacting protein 1 N-terminal" evidence="1">
    <location>
        <begin position="16"/>
        <end position="58"/>
    </location>
</feature>
<dbReference type="OrthoDB" id="753279at2759"/>
<evidence type="ECO:0000313" key="2">
    <source>
        <dbReference type="EMBL" id="CAA7042769.1"/>
    </source>
</evidence>
<sequence>MGDSSDVSNANANILASSRKVVESLKEIVNCSELEIYVMFVECDMDPDETVNRLLFQEHGETREDGGVKAKSIK</sequence>
<dbReference type="Proteomes" id="UP000467841">
    <property type="component" value="Unassembled WGS sequence"/>
</dbReference>
<dbReference type="PANTHER" id="PTHR46445:SF4">
    <property type="entry name" value="PUTATIVE (DUF1296)-RELATED"/>
    <property type="match status" value="1"/>
</dbReference>
<gene>
    <name evidence="2" type="ORF">MERR_LOCUS30004</name>
</gene>